<keyword evidence="2" id="KW-1185">Reference proteome</keyword>
<reference evidence="2" key="1">
    <citation type="submission" date="2015-05" db="EMBL/GenBank/DDBJ databases">
        <title>Draft genome sequencing of a biphenyl-degrading bacterium, Pseudomonas balearica KF707 (=NBRC110670).</title>
        <authorList>
            <person name="Kimura N."/>
            <person name="Hirose J."/>
            <person name="Watanabe T."/>
            <person name="Suenaga H."/>
            <person name="Fujihara H."/>
            <person name="Noguchi M."/>
            <person name="Hashimoto M."/>
            <person name="Shimodaira J."/>
            <person name="Tsuchikane K."/>
            <person name="Hosoyama A."/>
            <person name="Yamazoe A."/>
            <person name="Fujita N."/>
            <person name="Furukawa K."/>
        </authorList>
    </citation>
    <scope>NUCLEOTIDE SEQUENCE [LARGE SCALE GENOMIC DNA]</scope>
    <source>
        <strain evidence="2">DSM 10086 / NBRC 110670 / KF707</strain>
    </source>
</reference>
<dbReference type="EMBL" id="AP014862">
    <property type="protein sequence ID" value="BAU75191.1"/>
    <property type="molecule type" value="Genomic_DNA"/>
</dbReference>
<reference evidence="1 2" key="2">
    <citation type="journal article" date="2017" name="Int. J. Syst. Evol. Microbiol.">
        <title>Pseudomonas furukawaii sp. nov., a polychlorinated biphenyl-degrading bacterium isolated from biphenyl-contaminated soil in Japan.</title>
        <authorList>
            <person name="Kimura N."/>
            <person name="Watanabe T."/>
            <person name="Suenaga H."/>
            <person name="Fujihara H."/>
            <person name="Futagami T."/>
            <person name="Goto M."/>
            <person name="Hanada S."/>
            <person name="Hirose J."/>
        </authorList>
    </citation>
    <scope>NUCLEOTIDE SEQUENCE [LARGE SCALE GENOMIC DNA]</scope>
    <source>
        <strain evidence="2">DSM 10086 / NBRC 110670 / KF707</strain>
    </source>
</reference>
<dbReference type="AlphaFoldDB" id="A0AAD1FG52"/>
<sequence length="47" mass="5025">MAGVPTAVREIATLCRKPAATEPVGRSFRLPVQPRRARERASCAGSC</sequence>
<evidence type="ECO:0000313" key="1">
    <source>
        <dbReference type="EMBL" id="BAU75191.1"/>
    </source>
</evidence>
<protein>
    <submittedName>
        <fullName evidence="1">Uncharacterized protein</fullName>
    </submittedName>
</protein>
<dbReference type="KEGG" id="pfuw:KF707C_35030"/>
<proteinExistence type="predicted"/>
<name>A0AAD1FG52_METFU</name>
<evidence type="ECO:0000313" key="2">
    <source>
        <dbReference type="Proteomes" id="UP000218554"/>
    </source>
</evidence>
<dbReference type="Proteomes" id="UP000218554">
    <property type="component" value="Chromosome"/>
</dbReference>
<accession>A0AAD1FG52</accession>
<gene>
    <name evidence="1" type="ORF">KF707C_35030</name>
</gene>
<organism evidence="1 2">
    <name type="scientific">Metapseudomonas furukawaii</name>
    <name type="common">Pseudomonas furukawaii</name>
    <dbReference type="NCBI Taxonomy" id="1149133"/>
    <lineage>
        <taxon>Bacteria</taxon>
        <taxon>Pseudomonadati</taxon>
        <taxon>Pseudomonadota</taxon>
        <taxon>Gammaproteobacteria</taxon>
        <taxon>Pseudomonadales</taxon>
        <taxon>Pseudomonadaceae</taxon>
        <taxon>Metapseudomonas</taxon>
    </lineage>
</organism>